<sequence length="116" mass="13024">MSTKRRIHIPTDAEDKALTRAAQADPDNPPLTDAELARLRPAREALPRLVGEKAAQALLRPRGRPALPPEQRKVTLNMRADRDVVEAFKATGEGWQTRINDVLRAYAKSHRMLPRS</sequence>
<dbReference type="Pfam" id="PF14384">
    <property type="entry name" value="BrnA_antitoxin"/>
    <property type="match status" value="1"/>
</dbReference>
<organism evidence="2">
    <name type="scientific">Cupriavidus necator</name>
    <name type="common">Alcaligenes eutrophus</name>
    <name type="synonym">Ralstonia eutropha</name>
    <dbReference type="NCBI Taxonomy" id="106590"/>
    <lineage>
        <taxon>Bacteria</taxon>
        <taxon>Pseudomonadati</taxon>
        <taxon>Pseudomonadota</taxon>
        <taxon>Betaproteobacteria</taxon>
        <taxon>Burkholderiales</taxon>
        <taxon>Burkholderiaceae</taxon>
        <taxon>Cupriavidus</taxon>
    </lineage>
</organism>
<dbReference type="AlphaFoldDB" id="A0A1K0JN25"/>
<name>A0A1K0JN25_CUPNE</name>
<dbReference type="RefSeq" id="WP_035817394.1">
    <property type="nucleotide sequence ID" value="NZ_FMSH01000475.1"/>
</dbReference>
<reference evidence="2" key="1">
    <citation type="submission" date="2016-09" db="EMBL/GenBank/DDBJ databases">
        <authorList>
            <person name="Capua I."/>
            <person name="De Benedictis P."/>
            <person name="Joannis T."/>
            <person name="Lombin L.H."/>
            <person name="Cattoli G."/>
        </authorList>
    </citation>
    <scope>NUCLEOTIDE SEQUENCE</scope>
    <source>
        <strain evidence="2">B9</strain>
    </source>
</reference>
<evidence type="ECO:0000313" key="2">
    <source>
        <dbReference type="EMBL" id="SCU94174.1"/>
    </source>
</evidence>
<proteinExistence type="predicted"/>
<evidence type="ECO:0008006" key="3">
    <source>
        <dbReference type="Google" id="ProtNLM"/>
    </source>
</evidence>
<accession>A0A1K0JN25</accession>
<gene>
    <name evidence="2" type="ORF">CNECB9_5260004</name>
</gene>
<protein>
    <recommendedName>
        <fullName evidence="3">BrnA antitoxin family protein</fullName>
    </recommendedName>
</protein>
<evidence type="ECO:0000256" key="1">
    <source>
        <dbReference type="SAM" id="MobiDB-lite"/>
    </source>
</evidence>
<dbReference type="InterPro" id="IPR025528">
    <property type="entry name" value="BrnA_antitoxin"/>
</dbReference>
<feature type="compositionally biased region" description="Basic and acidic residues" evidence="1">
    <location>
        <begin position="9"/>
        <end position="18"/>
    </location>
</feature>
<dbReference type="EMBL" id="FMSH01000475">
    <property type="protein sequence ID" value="SCU94174.1"/>
    <property type="molecule type" value="Genomic_DNA"/>
</dbReference>
<feature type="region of interest" description="Disordered" evidence="1">
    <location>
        <begin position="1"/>
        <end position="31"/>
    </location>
</feature>